<dbReference type="AlphaFoldDB" id="A0ABD7YQI8"/>
<gene>
    <name evidence="2" type="ORF">PYE67_14670</name>
</gene>
<name>A0ABD7YQI8_9VIBR</name>
<feature type="transmembrane region" description="Helical" evidence="1">
    <location>
        <begin position="16"/>
        <end position="37"/>
    </location>
</feature>
<dbReference type="EMBL" id="CP118712">
    <property type="protein sequence ID" value="WGK87362.1"/>
    <property type="molecule type" value="Genomic_DNA"/>
</dbReference>
<proteinExistence type="predicted"/>
<evidence type="ECO:0000313" key="3">
    <source>
        <dbReference type="Proteomes" id="UP001241226"/>
    </source>
</evidence>
<evidence type="ECO:0000313" key="2">
    <source>
        <dbReference type="EMBL" id="WGK87362.1"/>
    </source>
</evidence>
<dbReference type="Proteomes" id="UP001241226">
    <property type="component" value="Chromosome 2"/>
</dbReference>
<dbReference type="RefSeq" id="WP_140342816.1">
    <property type="nucleotide sequence ID" value="NZ_CALYLG010000018.1"/>
</dbReference>
<keyword evidence="1" id="KW-0472">Membrane</keyword>
<sequence length="173" mass="20506">MYLIELFSAKEDQVRLVTFLLSAALAIVVLLVNQLFINKRSKRDFLLNKIEELTQLSIEYVSMCGSALDELKDMFEDKRCKHYDLSYESVRKMNAQLLKIEMICVLYFEKTGFQNEHYSLSNFKCMEYLHKYKELGLDDGDVYEIFNEDYSKLQNYEDRLASLCFDLAKQVRH</sequence>
<keyword evidence="1" id="KW-1133">Transmembrane helix</keyword>
<protein>
    <recommendedName>
        <fullName evidence="4">DUF4760 domain-containing protein</fullName>
    </recommendedName>
</protein>
<evidence type="ECO:0008006" key="4">
    <source>
        <dbReference type="Google" id="ProtNLM"/>
    </source>
</evidence>
<organism evidence="2 3">
    <name type="scientific">Vibrio aestuarianus</name>
    <dbReference type="NCBI Taxonomy" id="28171"/>
    <lineage>
        <taxon>Bacteria</taxon>
        <taxon>Pseudomonadati</taxon>
        <taxon>Pseudomonadota</taxon>
        <taxon>Gammaproteobacteria</taxon>
        <taxon>Vibrionales</taxon>
        <taxon>Vibrionaceae</taxon>
        <taxon>Vibrio</taxon>
    </lineage>
</organism>
<reference evidence="2 3" key="1">
    <citation type="submission" date="2022-02" db="EMBL/GenBank/DDBJ databases">
        <title>Emergence and expansion in Europe of a Vibrio aestuarianus clonal complex pathogenic for oysters.</title>
        <authorList>
            <person name="Mesnil A."/>
            <person name="Travers M.-A."/>
        </authorList>
    </citation>
    <scope>NUCLEOTIDE SEQUENCE [LARGE SCALE GENOMIC DNA]</scope>
    <source>
        <strain evidence="2 3">U17</strain>
    </source>
</reference>
<keyword evidence="1" id="KW-0812">Transmembrane</keyword>
<evidence type="ECO:0000256" key="1">
    <source>
        <dbReference type="SAM" id="Phobius"/>
    </source>
</evidence>
<accession>A0ABD7YQI8</accession>